<keyword evidence="1" id="KW-1133">Transmembrane helix</keyword>
<feature type="transmembrane region" description="Helical" evidence="1">
    <location>
        <begin position="94"/>
        <end position="115"/>
    </location>
</feature>
<evidence type="ECO:0000313" key="2">
    <source>
        <dbReference type="EMBL" id="CAG6396679.1"/>
    </source>
</evidence>
<feature type="transmembrane region" description="Helical" evidence="1">
    <location>
        <begin position="373"/>
        <end position="397"/>
    </location>
</feature>
<organism evidence="2 3">
    <name type="scientific">Actinacidiphila cocklensis</name>
    <dbReference type="NCBI Taxonomy" id="887465"/>
    <lineage>
        <taxon>Bacteria</taxon>
        <taxon>Bacillati</taxon>
        <taxon>Actinomycetota</taxon>
        <taxon>Actinomycetes</taxon>
        <taxon>Kitasatosporales</taxon>
        <taxon>Streptomycetaceae</taxon>
        <taxon>Actinacidiphila</taxon>
    </lineage>
</organism>
<keyword evidence="1" id="KW-0812">Transmembrane</keyword>
<dbReference type="AlphaFoldDB" id="A0A9W4DZF9"/>
<name>A0A9W4DZF9_9ACTN</name>
<accession>A0A9W4DZF9</accession>
<evidence type="ECO:0000256" key="1">
    <source>
        <dbReference type="SAM" id="Phobius"/>
    </source>
</evidence>
<comment type="caution">
    <text evidence="2">The sequence shown here is derived from an EMBL/GenBank/DDBJ whole genome shotgun (WGS) entry which is preliminary data.</text>
</comment>
<protein>
    <recommendedName>
        <fullName evidence="4">Integral membrane protein</fullName>
    </recommendedName>
</protein>
<keyword evidence="1" id="KW-0472">Membrane</keyword>
<feature type="transmembrane region" description="Helical" evidence="1">
    <location>
        <begin position="244"/>
        <end position="266"/>
    </location>
</feature>
<feature type="transmembrane region" description="Helical" evidence="1">
    <location>
        <begin position="305"/>
        <end position="330"/>
    </location>
</feature>
<keyword evidence="3" id="KW-1185">Reference proteome</keyword>
<sequence length="426" mass="41975">MFLAPWGVVTQMTEQAQPYPPAGTGRELAAARASAVSAGVAAAGLALAALTAVVLLLWVVSPSPDSGLAGALHLAGGLWLLAQGADLVREGTLSGAPAPIGVTPLLLTVLPAWLLHRGTASAVANSTSRSAGWVLGGYLGVALPVTLYAASGPLRVDALSAAVYVPLFAAAVTAAGTWAGSGRPRLERYVPWGADAAVALRAGGIGTAVLVGGGALVGGAALAWHAGAAGRTYGQLSGPLAGQVAVALLCVMLAPNLAVWAAAYGLGPGFLVGAGRTVAPGGVAPHPLLPRFPLLAAVPAPGSHALGWAALAVPALAGGAVAVCCVRAALTVRRTAVVAAGASAVCGLSFSVLAAFSGGAMGRGSLAAFGPTWWLMAAAATLWPLGLALPTATLISWTRTRSSRVLNLPPLPPYPPMPAHPPRIPG</sequence>
<feature type="transmembrane region" description="Helical" evidence="1">
    <location>
        <begin position="130"/>
        <end position="149"/>
    </location>
</feature>
<evidence type="ECO:0000313" key="3">
    <source>
        <dbReference type="Proteomes" id="UP001152519"/>
    </source>
</evidence>
<feature type="transmembrane region" description="Helical" evidence="1">
    <location>
        <begin position="35"/>
        <end position="60"/>
    </location>
</feature>
<dbReference type="EMBL" id="CAJSLV010000075">
    <property type="protein sequence ID" value="CAG6396679.1"/>
    <property type="molecule type" value="Genomic_DNA"/>
</dbReference>
<reference evidence="2" key="1">
    <citation type="submission" date="2021-05" db="EMBL/GenBank/DDBJ databases">
        <authorList>
            <person name="Arsene-Ploetze F."/>
        </authorList>
    </citation>
    <scope>NUCLEOTIDE SEQUENCE</scope>
    <source>
        <strain evidence="2">DSM 42138</strain>
    </source>
</reference>
<gene>
    <name evidence="2" type="ORF">SCOCK_440045</name>
</gene>
<evidence type="ECO:0008006" key="4">
    <source>
        <dbReference type="Google" id="ProtNLM"/>
    </source>
</evidence>
<dbReference type="Proteomes" id="UP001152519">
    <property type="component" value="Unassembled WGS sequence"/>
</dbReference>
<feature type="transmembrane region" description="Helical" evidence="1">
    <location>
        <begin position="199"/>
        <end position="224"/>
    </location>
</feature>
<dbReference type="InterPro" id="IPR045931">
    <property type="entry name" value="DUF6350"/>
</dbReference>
<proteinExistence type="predicted"/>
<dbReference type="Pfam" id="PF19877">
    <property type="entry name" value="DUF6350"/>
    <property type="match status" value="1"/>
</dbReference>
<feature type="transmembrane region" description="Helical" evidence="1">
    <location>
        <begin position="161"/>
        <end position="179"/>
    </location>
</feature>
<feature type="transmembrane region" description="Helical" evidence="1">
    <location>
        <begin position="337"/>
        <end position="361"/>
    </location>
</feature>